<organism evidence="1 2">
    <name type="scientific">Dehalobacter restrictus</name>
    <dbReference type="NCBI Taxonomy" id="55583"/>
    <lineage>
        <taxon>Bacteria</taxon>
        <taxon>Bacillati</taxon>
        <taxon>Bacillota</taxon>
        <taxon>Clostridia</taxon>
        <taxon>Eubacteriales</taxon>
        <taxon>Desulfitobacteriaceae</taxon>
        <taxon>Dehalobacter</taxon>
    </lineage>
</organism>
<dbReference type="EMBL" id="CP046996">
    <property type="protein sequence ID" value="QHA00149.1"/>
    <property type="molecule type" value="Genomic_DNA"/>
</dbReference>
<gene>
    <name evidence="1" type="ORF">GQ588_05550</name>
</gene>
<evidence type="ECO:0000313" key="2">
    <source>
        <dbReference type="Proteomes" id="UP000430508"/>
    </source>
</evidence>
<dbReference type="Pfam" id="PF02620">
    <property type="entry name" value="YceD"/>
    <property type="match status" value="1"/>
</dbReference>
<proteinExistence type="predicted"/>
<dbReference type="RefSeq" id="WP_158208200.1">
    <property type="nucleotide sequence ID" value="NZ_CP046996.1"/>
</dbReference>
<name>A0A857DI27_9FIRM</name>
<dbReference type="InterPro" id="IPR003772">
    <property type="entry name" value="YceD"/>
</dbReference>
<dbReference type="PANTHER" id="PTHR34374:SF1">
    <property type="entry name" value="LARGE RIBOSOMAL RNA SUBUNIT ACCUMULATION PROTEIN YCED HOMOLOG 1, CHLOROPLASTIC"/>
    <property type="match status" value="1"/>
</dbReference>
<evidence type="ECO:0000313" key="1">
    <source>
        <dbReference type="EMBL" id="QHA00149.1"/>
    </source>
</evidence>
<dbReference type="Proteomes" id="UP000430508">
    <property type="component" value="Chromosome"/>
</dbReference>
<sequence>MIVNVFQLRRAEGGSKTFSFNEENFPPLQLGNESYRFLSPLEVELKAENVGKSLLVNGKISSVIAVSCSRCLKEFSYNLKIAFEDEWVPAEFASEAGDDSMLVFEKDEFPIDDRIVEHMLLQLPLKFLCSEDCRGLCLKCGADRNVNPCSCSTEDIDPRLEILSKWNKGV</sequence>
<accession>A0A857DI27</accession>
<protein>
    <submittedName>
        <fullName evidence="1">DUF177 domain-containing protein</fullName>
    </submittedName>
</protein>
<dbReference type="AlphaFoldDB" id="A0A857DI27"/>
<reference evidence="1 2" key="1">
    <citation type="submission" date="2019-12" db="EMBL/GenBank/DDBJ databases">
        <title>Sequence classification of anaerobic respiratory reductive dehalogenases: First we see many, then we see few.</title>
        <authorList>
            <person name="Molenda O."/>
            <person name="Puentes Jacome L.A."/>
            <person name="Cao X."/>
            <person name="Nesbo C.L."/>
            <person name="Tang S."/>
            <person name="Morson N."/>
            <person name="Patron J."/>
            <person name="Lomheim L."/>
            <person name="Wishart D.S."/>
            <person name="Edwards E.A."/>
        </authorList>
    </citation>
    <scope>NUCLEOTIDE SEQUENCE [LARGE SCALE GENOMIC DNA]</scope>
    <source>
        <strain evidence="1 2">12DCA</strain>
    </source>
</reference>
<dbReference type="PANTHER" id="PTHR34374">
    <property type="entry name" value="LARGE RIBOSOMAL RNA SUBUNIT ACCUMULATION PROTEIN YCED HOMOLOG 1, CHLOROPLASTIC"/>
    <property type="match status" value="1"/>
</dbReference>